<comment type="caution">
    <text evidence="1">The sequence shown here is derived from an EMBL/GenBank/DDBJ whole genome shotgun (WGS) entry which is preliminary data.</text>
</comment>
<dbReference type="AlphaFoldDB" id="A0A9E3ZSZ4"/>
<dbReference type="Proteomes" id="UP000813384">
    <property type="component" value="Unassembled WGS sequence"/>
</dbReference>
<accession>A0A9E3ZSZ4</accession>
<reference evidence="1" key="1">
    <citation type="journal article" date="2021" name="PeerJ">
        <title>Extensive microbial diversity within the chicken gut microbiome revealed by metagenomics and culture.</title>
        <authorList>
            <person name="Gilroy R."/>
            <person name="Ravi A."/>
            <person name="Getino M."/>
            <person name="Pursley I."/>
            <person name="Horton D.L."/>
            <person name="Alikhan N.F."/>
            <person name="Baker D."/>
            <person name="Gharbi K."/>
            <person name="Hall N."/>
            <person name="Watson M."/>
            <person name="Adriaenssens E.M."/>
            <person name="Foster-Nyarko E."/>
            <person name="Jarju S."/>
            <person name="Secka A."/>
            <person name="Antonio M."/>
            <person name="Oren A."/>
            <person name="Chaudhuri R.R."/>
            <person name="La Ragione R."/>
            <person name="Hildebrand F."/>
            <person name="Pallen M.J."/>
        </authorList>
    </citation>
    <scope>NUCLEOTIDE SEQUENCE</scope>
    <source>
        <strain evidence="1">150</strain>
    </source>
</reference>
<dbReference type="EMBL" id="JAJJVO010000094">
    <property type="protein sequence ID" value="MCC9273875.1"/>
    <property type="molecule type" value="Genomic_DNA"/>
</dbReference>
<evidence type="ECO:0000313" key="1">
    <source>
        <dbReference type="EMBL" id="MCC9273875.1"/>
    </source>
</evidence>
<sequence>MRKNTRRLLALVALVAIFSGLEPLRKLLIAAPCLVALLIEWDFFSIYLAELERERVGREDGIEY</sequence>
<protein>
    <submittedName>
        <fullName evidence="1">Uncharacterized protein</fullName>
    </submittedName>
</protein>
<reference evidence="1" key="2">
    <citation type="submission" date="2021-11" db="EMBL/GenBank/DDBJ databases">
        <authorList>
            <person name="Gilroy R."/>
        </authorList>
    </citation>
    <scope>NUCLEOTIDE SEQUENCE</scope>
    <source>
        <strain evidence="1">150</strain>
    </source>
</reference>
<name>A0A9E3ZSZ4_9ENTE</name>
<gene>
    <name evidence="1" type="ORF">K8V42_06250</name>
</gene>
<proteinExistence type="predicted"/>
<organism evidence="1 2">
    <name type="scientific">Enterococcus aquimarinus</name>
    <dbReference type="NCBI Taxonomy" id="328396"/>
    <lineage>
        <taxon>Bacteria</taxon>
        <taxon>Bacillati</taxon>
        <taxon>Bacillota</taxon>
        <taxon>Bacilli</taxon>
        <taxon>Lactobacillales</taxon>
        <taxon>Enterococcaceae</taxon>
        <taxon>Enterococcus</taxon>
    </lineage>
</organism>
<evidence type="ECO:0000313" key="2">
    <source>
        <dbReference type="Proteomes" id="UP000813384"/>
    </source>
</evidence>